<protein>
    <submittedName>
        <fullName evidence="3">Uncharacterized protein</fullName>
    </submittedName>
</protein>
<keyword evidence="4" id="KW-1185">Reference proteome</keyword>
<accession>A0A814TN50</accession>
<name>A0A814TN50_9BILA</name>
<comment type="caution">
    <text evidence="3">The sequence shown here is derived from an EMBL/GenBank/DDBJ whole genome shotgun (WGS) entry which is preliminary data.</text>
</comment>
<sequence length="83" mass="9748">MYQKWNDQLGHIRRQLMQILDEILHPGLGLIEEYNICLRSTAQSLIDYSIDQIVEHIDDDDDDDDDQLFPLDNLSSSYNHTDL</sequence>
<feature type="compositionally biased region" description="Polar residues" evidence="1">
    <location>
        <begin position="73"/>
        <end position="83"/>
    </location>
</feature>
<evidence type="ECO:0000256" key="1">
    <source>
        <dbReference type="SAM" id="MobiDB-lite"/>
    </source>
</evidence>
<evidence type="ECO:0000313" key="2">
    <source>
        <dbReference type="EMBL" id="CAF1055400.1"/>
    </source>
</evidence>
<dbReference type="EMBL" id="CAJNOL010000680">
    <property type="protein sequence ID" value="CAF1163976.1"/>
    <property type="molecule type" value="Genomic_DNA"/>
</dbReference>
<gene>
    <name evidence="3" type="ORF">JXQ802_LOCUS22414</name>
    <name evidence="2" type="ORF">PYM288_LOCUS17364</name>
</gene>
<feature type="compositionally biased region" description="Acidic residues" evidence="1">
    <location>
        <begin position="57"/>
        <end position="67"/>
    </location>
</feature>
<dbReference type="AlphaFoldDB" id="A0A814TN50"/>
<evidence type="ECO:0000313" key="3">
    <source>
        <dbReference type="EMBL" id="CAF1163976.1"/>
    </source>
</evidence>
<proteinExistence type="predicted"/>
<reference evidence="3" key="1">
    <citation type="submission" date="2021-02" db="EMBL/GenBank/DDBJ databases">
        <authorList>
            <person name="Nowell W R."/>
        </authorList>
    </citation>
    <scope>NUCLEOTIDE SEQUENCE</scope>
</reference>
<feature type="region of interest" description="Disordered" evidence="1">
    <location>
        <begin position="57"/>
        <end position="83"/>
    </location>
</feature>
<organism evidence="3 4">
    <name type="scientific">Rotaria sordida</name>
    <dbReference type="NCBI Taxonomy" id="392033"/>
    <lineage>
        <taxon>Eukaryota</taxon>
        <taxon>Metazoa</taxon>
        <taxon>Spiralia</taxon>
        <taxon>Gnathifera</taxon>
        <taxon>Rotifera</taxon>
        <taxon>Eurotatoria</taxon>
        <taxon>Bdelloidea</taxon>
        <taxon>Philodinida</taxon>
        <taxon>Philodinidae</taxon>
        <taxon>Rotaria</taxon>
    </lineage>
</organism>
<evidence type="ECO:0000313" key="4">
    <source>
        <dbReference type="Proteomes" id="UP000663870"/>
    </source>
</evidence>
<dbReference type="Proteomes" id="UP000663854">
    <property type="component" value="Unassembled WGS sequence"/>
</dbReference>
<dbReference type="EMBL" id="CAJNOH010000488">
    <property type="protein sequence ID" value="CAF1055400.1"/>
    <property type="molecule type" value="Genomic_DNA"/>
</dbReference>
<dbReference type="Proteomes" id="UP000663870">
    <property type="component" value="Unassembled WGS sequence"/>
</dbReference>